<dbReference type="InterPro" id="IPR013187">
    <property type="entry name" value="F-box-assoc_dom_typ3"/>
</dbReference>
<dbReference type="AlphaFoldDB" id="A0A6D2I238"/>
<dbReference type="SUPFAM" id="SSF81383">
    <property type="entry name" value="F-box domain"/>
    <property type="match status" value="1"/>
</dbReference>
<evidence type="ECO:0000256" key="1">
    <source>
        <dbReference type="SAM" id="MobiDB-lite"/>
    </source>
</evidence>
<dbReference type="EMBL" id="CACVBM020000788">
    <property type="protein sequence ID" value="CAA7023548.1"/>
    <property type="molecule type" value="Genomic_DNA"/>
</dbReference>
<reference evidence="3" key="1">
    <citation type="submission" date="2020-01" db="EMBL/GenBank/DDBJ databases">
        <authorList>
            <person name="Mishra B."/>
        </authorList>
    </citation>
    <scope>NUCLEOTIDE SEQUENCE [LARGE SCALE GENOMIC DNA]</scope>
</reference>
<dbReference type="InterPro" id="IPR036047">
    <property type="entry name" value="F-box-like_dom_sf"/>
</dbReference>
<evidence type="ECO:0000313" key="3">
    <source>
        <dbReference type="EMBL" id="CAA7023548.1"/>
    </source>
</evidence>
<dbReference type="SMART" id="SM00256">
    <property type="entry name" value="FBOX"/>
    <property type="match status" value="1"/>
</dbReference>
<keyword evidence="4" id="KW-1185">Reference proteome</keyword>
<sequence>MKTRRRQYVSLDSSTSSTNAKEENSETISTDLMIEIFLRLPRRSIARCRCVSKLWNSMLRDPYFIEFLTRPRFLFSFRKVGWVCLLDLREIKEKKGTAHVVCNPRTGQLLPLPKVKTKRSFSVYSFLGFDPTDEEFKVLTITGGVEHRVLTLGTRKLEWRMIECGIPDHYPISDGICINGGLYYIASFHGPVRAIVCFDVRLERHRVINEDEEMHFLYSLPTLVNYKGKLGVLASDGVSWIHRLTRESKHIVLWVLADAETLEWSKHVYVLPKPLWKNVVGVTTLFFVGVIGGSDEIVLSPQRHVYPQFYVYYYNMERNTFRRVEIKGMDVADRYYGCCMTLDYVEDVKLMEYV</sequence>
<dbReference type="PANTHER" id="PTHR31111">
    <property type="entry name" value="BNAA05G37150D PROTEIN-RELATED"/>
    <property type="match status" value="1"/>
</dbReference>
<evidence type="ECO:0000259" key="2">
    <source>
        <dbReference type="SMART" id="SM00256"/>
    </source>
</evidence>
<feature type="domain" description="F-box" evidence="2">
    <location>
        <begin position="28"/>
        <end position="67"/>
    </location>
</feature>
<proteinExistence type="predicted"/>
<gene>
    <name evidence="3" type="ORF">MERR_LOCUS10783</name>
</gene>
<protein>
    <recommendedName>
        <fullName evidence="2">F-box domain-containing protein</fullName>
    </recommendedName>
</protein>
<dbReference type="OrthoDB" id="1194003at2759"/>
<organism evidence="3 4">
    <name type="scientific">Microthlaspi erraticum</name>
    <dbReference type="NCBI Taxonomy" id="1685480"/>
    <lineage>
        <taxon>Eukaryota</taxon>
        <taxon>Viridiplantae</taxon>
        <taxon>Streptophyta</taxon>
        <taxon>Embryophyta</taxon>
        <taxon>Tracheophyta</taxon>
        <taxon>Spermatophyta</taxon>
        <taxon>Magnoliopsida</taxon>
        <taxon>eudicotyledons</taxon>
        <taxon>Gunneridae</taxon>
        <taxon>Pentapetalae</taxon>
        <taxon>rosids</taxon>
        <taxon>malvids</taxon>
        <taxon>Brassicales</taxon>
        <taxon>Brassicaceae</taxon>
        <taxon>Coluteocarpeae</taxon>
        <taxon>Microthlaspi</taxon>
    </lineage>
</organism>
<accession>A0A6D2I238</accession>
<dbReference type="PANTHER" id="PTHR31111:SF94">
    <property type="entry name" value="E3 UBIQUITIN-PROTEIN LIGASE SGIP1"/>
    <property type="match status" value="1"/>
</dbReference>
<feature type="compositionally biased region" description="Polar residues" evidence="1">
    <location>
        <begin position="10"/>
        <end position="19"/>
    </location>
</feature>
<comment type="caution">
    <text evidence="3">The sequence shown here is derived from an EMBL/GenBank/DDBJ whole genome shotgun (WGS) entry which is preliminary data.</text>
</comment>
<dbReference type="InterPro" id="IPR001810">
    <property type="entry name" value="F-box_dom"/>
</dbReference>
<evidence type="ECO:0000313" key="4">
    <source>
        <dbReference type="Proteomes" id="UP000467841"/>
    </source>
</evidence>
<feature type="region of interest" description="Disordered" evidence="1">
    <location>
        <begin position="1"/>
        <end position="24"/>
    </location>
</feature>
<dbReference type="SUPFAM" id="SSF50965">
    <property type="entry name" value="Galactose oxidase, central domain"/>
    <property type="match status" value="1"/>
</dbReference>
<dbReference type="InterPro" id="IPR011043">
    <property type="entry name" value="Gal_Oxase/kelch_b-propeller"/>
</dbReference>
<dbReference type="InterPro" id="IPR017451">
    <property type="entry name" value="F-box-assoc_interact_dom"/>
</dbReference>
<dbReference type="Gene3D" id="1.20.1280.50">
    <property type="match status" value="1"/>
</dbReference>
<dbReference type="Proteomes" id="UP000467841">
    <property type="component" value="Unassembled WGS sequence"/>
</dbReference>
<dbReference type="NCBIfam" id="TIGR01640">
    <property type="entry name" value="F_box_assoc_1"/>
    <property type="match status" value="1"/>
</dbReference>
<dbReference type="Pfam" id="PF08268">
    <property type="entry name" value="FBA_3"/>
    <property type="match status" value="1"/>
</dbReference>
<dbReference type="CDD" id="cd22157">
    <property type="entry name" value="F-box_AtFBW1-like"/>
    <property type="match status" value="1"/>
</dbReference>
<dbReference type="Pfam" id="PF00646">
    <property type="entry name" value="F-box"/>
    <property type="match status" value="1"/>
</dbReference>
<name>A0A6D2I238_9BRAS</name>